<evidence type="ECO:0000313" key="3">
    <source>
        <dbReference type="Proteomes" id="UP000001918"/>
    </source>
</evidence>
<dbReference type="EMBL" id="CP001738">
    <property type="protein sequence ID" value="ACZ00494.1"/>
    <property type="molecule type" value="Genomic_DNA"/>
</dbReference>
<accession>D1A964</accession>
<evidence type="ECO:0000313" key="2">
    <source>
        <dbReference type="EMBL" id="ACZ00494.1"/>
    </source>
</evidence>
<keyword evidence="3" id="KW-1185">Reference proteome</keyword>
<protein>
    <submittedName>
        <fullName evidence="2">Uncharacterized protein</fullName>
    </submittedName>
</protein>
<feature type="compositionally biased region" description="Low complexity" evidence="1">
    <location>
        <begin position="28"/>
        <end position="40"/>
    </location>
</feature>
<dbReference type="Proteomes" id="UP000001918">
    <property type="component" value="Chromosome"/>
</dbReference>
<sequence length="54" mass="5501">MELNEKVPPTDGPEGVLVEDVARRGTPAEEAPAPEGPVAACMFSGGAPMRDGPP</sequence>
<evidence type="ECO:0000256" key="1">
    <source>
        <dbReference type="SAM" id="MobiDB-lite"/>
    </source>
</evidence>
<reference evidence="2 3" key="1">
    <citation type="journal article" date="2011" name="Stand. Genomic Sci.">
        <title>Complete genome sequence of Thermomonospora curvata type strain (B9).</title>
        <authorList>
            <person name="Chertkov O."/>
            <person name="Sikorski J."/>
            <person name="Nolan M."/>
            <person name="Lapidus A."/>
            <person name="Lucas S."/>
            <person name="Del Rio T.G."/>
            <person name="Tice H."/>
            <person name="Cheng J.F."/>
            <person name="Goodwin L."/>
            <person name="Pitluck S."/>
            <person name="Liolios K."/>
            <person name="Ivanova N."/>
            <person name="Mavromatis K."/>
            <person name="Mikhailova N."/>
            <person name="Ovchinnikova G."/>
            <person name="Pati A."/>
            <person name="Chen A."/>
            <person name="Palaniappan K."/>
            <person name="Djao O.D."/>
            <person name="Land M."/>
            <person name="Hauser L."/>
            <person name="Chang Y.J."/>
            <person name="Jeffries C.D."/>
            <person name="Brettin T."/>
            <person name="Han C."/>
            <person name="Detter J.C."/>
            <person name="Rohde M."/>
            <person name="Goker M."/>
            <person name="Woyke T."/>
            <person name="Bristow J."/>
            <person name="Eisen J.A."/>
            <person name="Markowitz V."/>
            <person name="Hugenholtz P."/>
            <person name="Klenk H.P."/>
            <person name="Kyrpides N.C."/>
        </authorList>
    </citation>
    <scope>NUCLEOTIDE SEQUENCE [LARGE SCALE GENOMIC DNA]</scope>
    <source>
        <strain evidence="3">ATCC 19995 / DSM 43183 / JCM 3096 / KCTC 9072 / NBRC 15933 / NCIMB 10081 / Henssen B9</strain>
    </source>
</reference>
<dbReference type="HOGENOM" id="CLU_3048935_0_0_11"/>
<name>D1A964_THECD</name>
<gene>
    <name evidence="2" type="ordered locus">Tcur_4979</name>
</gene>
<dbReference type="KEGG" id="tcu:Tcur_4979"/>
<dbReference type="STRING" id="471852.Tcur_4979"/>
<dbReference type="AlphaFoldDB" id="D1A964"/>
<proteinExistence type="predicted"/>
<organism evidence="2 3">
    <name type="scientific">Thermomonospora curvata (strain ATCC 19995 / DSM 43183 / JCM 3096 / KCTC 9072 / NBRC 15933 / NCIMB 10081 / Henssen B9)</name>
    <dbReference type="NCBI Taxonomy" id="471852"/>
    <lineage>
        <taxon>Bacteria</taxon>
        <taxon>Bacillati</taxon>
        <taxon>Actinomycetota</taxon>
        <taxon>Actinomycetes</taxon>
        <taxon>Streptosporangiales</taxon>
        <taxon>Thermomonosporaceae</taxon>
        <taxon>Thermomonospora</taxon>
    </lineage>
</organism>
<feature type="region of interest" description="Disordered" evidence="1">
    <location>
        <begin position="1"/>
        <end position="54"/>
    </location>
</feature>